<protein>
    <submittedName>
        <fullName evidence="2">Uncharacterized protein</fullName>
    </submittedName>
</protein>
<sequence length="40" mass="4061">MPLASTRQGRECVLGGGGGAAPPLHLSPHLSFSTLERSTA</sequence>
<evidence type="ECO:0000256" key="1">
    <source>
        <dbReference type="SAM" id="MobiDB-lite"/>
    </source>
</evidence>
<dbReference type="AlphaFoldDB" id="A0AAV5ILN9"/>
<dbReference type="EMBL" id="BPVZ01000012">
    <property type="protein sequence ID" value="GKU98079.1"/>
    <property type="molecule type" value="Genomic_DNA"/>
</dbReference>
<name>A0AAV5ILN9_9ROSI</name>
<keyword evidence="3" id="KW-1185">Reference proteome</keyword>
<comment type="caution">
    <text evidence="2">The sequence shown here is derived from an EMBL/GenBank/DDBJ whole genome shotgun (WGS) entry which is preliminary data.</text>
</comment>
<reference evidence="2 3" key="1">
    <citation type="journal article" date="2021" name="Commun. Biol.">
        <title>The genome of Shorea leprosula (Dipterocarpaceae) highlights the ecological relevance of drought in aseasonal tropical rainforests.</title>
        <authorList>
            <person name="Ng K.K.S."/>
            <person name="Kobayashi M.J."/>
            <person name="Fawcett J.A."/>
            <person name="Hatakeyama M."/>
            <person name="Paape T."/>
            <person name="Ng C.H."/>
            <person name="Ang C.C."/>
            <person name="Tnah L.H."/>
            <person name="Lee C.T."/>
            <person name="Nishiyama T."/>
            <person name="Sese J."/>
            <person name="O'Brien M.J."/>
            <person name="Copetti D."/>
            <person name="Mohd Noor M.I."/>
            <person name="Ong R.C."/>
            <person name="Putra M."/>
            <person name="Sireger I.Z."/>
            <person name="Indrioko S."/>
            <person name="Kosugi Y."/>
            <person name="Izuno A."/>
            <person name="Isagi Y."/>
            <person name="Lee S.L."/>
            <person name="Shimizu K.K."/>
        </authorList>
    </citation>
    <scope>NUCLEOTIDE SEQUENCE [LARGE SCALE GENOMIC DNA]</scope>
    <source>
        <strain evidence="2">214</strain>
    </source>
</reference>
<evidence type="ECO:0000313" key="3">
    <source>
        <dbReference type="Proteomes" id="UP001054252"/>
    </source>
</evidence>
<organism evidence="2 3">
    <name type="scientific">Rubroshorea leprosula</name>
    <dbReference type="NCBI Taxonomy" id="152421"/>
    <lineage>
        <taxon>Eukaryota</taxon>
        <taxon>Viridiplantae</taxon>
        <taxon>Streptophyta</taxon>
        <taxon>Embryophyta</taxon>
        <taxon>Tracheophyta</taxon>
        <taxon>Spermatophyta</taxon>
        <taxon>Magnoliopsida</taxon>
        <taxon>eudicotyledons</taxon>
        <taxon>Gunneridae</taxon>
        <taxon>Pentapetalae</taxon>
        <taxon>rosids</taxon>
        <taxon>malvids</taxon>
        <taxon>Malvales</taxon>
        <taxon>Dipterocarpaceae</taxon>
        <taxon>Rubroshorea</taxon>
    </lineage>
</organism>
<accession>A0AAV5ILN9</accession>
<evidence type="ECO:0000313" key="2">
    <source>
        <dbReference type="EMBL" id="GKU98079.1"/>
    </source>
</evidence>
<feature type="region of interest" description="Disordered" evidence="1">
    <location>
        <begin position="1"/>
        <end position="40"/>
    </location>
</feature>
<dbReference type="Proteomes" id="UP001054252">
    <property type="component" value="Unassembled WGS sequence"/>
</dbReference>
<gene>
    <name evidence="2" type="ORF">SLEP1_g11129</name>
</gene>
<proteinExistence type="predicted"/>
<feature type="compositionally biased region" description="Polar residues" evidence="1">
    <location>
        <begin position="30"/>
        <end position="40"/>
    </location>
</feature>